<dbReference type="Proteomes" id="UP001516400">
    <property type="component" value="Unassembled WGS sequence"/>
</dbReference>
<comment type="caution">
    <text evidence="1">The sequence shown here is derived from an EMBL/GenBank/DDBJ whole genome shotgun (WGS) entry which is preliminary data.</text>
</comment>
<evidence type="ECO:0000313" key="1">
    <source>
        <dbReference type="EMBL" id="KAL3268819.1"/>
    </source>
</evidence>
<evidence type="ECO:0000313" key="2">
    <source>
        <dbReference type="Proteomes" id="UP001516400"/>
    </source>
</evidence>
<dbReference type="AlphaFoldDB" id="A0ABD2MRE7"/>
<protein>
    <submittedName>
        <fullName evidence="1">Uncharacterized protein</fullName>
    </submittedName>
</protein>
<organism evidence="1 2">
    <name type="scientific">Cryptolaemus montrouzieri</name>
    <dbReference type="NCBI Taxonomy" id="559131"/>
    <lineage>
        <taxon>Eukaryota</taxon>
        <taxon>Metazoa</taxon>
        <taxon>Ecdysozoa</taxon>
        <taxon>Arthropoda</taxon>
        <taxon>Hexapoda</taxon>
        <taxon>Insecta</taxon>
        <taxon>Pterygota</taxon>
        <taxon>Neoptera</taxon>
        <taxon>Endopterygota</taxon>
        <taxon>Coleoptera</taxon>
        <taxon>Polyphaga</taxon>
        <taxon>Cucujiformia</taxon>
        <taxon>Coccinelloidea</taxon>
        <taxon>Coccinellidae</taxon>
        <taxon>Scymninae</taxon>
        <taxon>Scymnini</taxon>
        <taxon>Cryptolaemus</taxon>
    </lineage>
</organism>
<sequence>MDEYPDVELLSCGDHNFPIIEWQKNDDDVITVTFLAQRLVCECFSTMMDAQQVNTIKNAKN</sequence>
<dbReference type="EMBL" id="JABFTP020000021">
    <property type="protein sequence ID" value="KAL3268819.1"/>
    <property type="molecule type" value="Genomic_DNA"/>
</dbReference>
<gene>
    <name evidence="1" type="ORF">HHI36_007915</name>
</gene>
<feature type="non-terminal residue" evidence="1">
    <location>
        <position position="61"/>
    </location>
</feature>
<reference evidence="1 2" key="1">
    <citation type="journal article" date="2021" name="BMC Biol.">
        <title>Horizontally acquired antibacterial genes associated with adaptive radiation of ladybird beetles.</title>
        <authorList>
            <person name="Li H.S."/>
            <person name="Tang X.F."/>
            <person name="Huang Y.H."/>
            <person name="Xu Z.Y."/>
            <person name="Chen M.L."/>
            <person name="Du X.Y."/>
            <person name="Qiu B.Y."/>
            <person name="Chen P.T."/>
            <person name="Zhang W."/>
            <person name="Slipinski A."/>
            <person name="Escalona H.E."/>
            <person name="Waterhouse R.M."/>
            <person name="Zwick A."/>
            <person name="Pang H."/>
        </authorList>
    </citation>
    <scope>NUCLEOTIDE SEQUENCE [LARGE SCALE GENOMIC DNA]</scope>
    <source>
        <strain evidence="1">SYSU2018</strain>
    </source>
</reference>
<name>A0ABD2MRE7_9CUCU</name>
<keyword evidence="2" id="KW-1185">Reference proteome</keyword>
<proteinExistence type="predicted"/>
<accession>A0ABD2MRE7</accession>